<dbReference type="Proteomes" id="UP000285295">
    <property type="component" value="Unassembled WGS sequence"/>
</dbReference>
<evidence type="ECO:0000313" key="2">
    <source>
        <dbReference type="EMBL" id="RWR26283.1"/>
    </source>
</evidence>
<gene>
    <name evidence="2" type="ORF">D2T31_20475</name>
</gene>
<dbReference type="EMBL" id="SAUX01000036">
    <property type="protein sequence ID" value="RWR26283.1"/>
    <property type="molecule type" value="Genomic_DNA"/>
</dbReference>
<dbReference type="RefSeq" id="WP_128238750.1">
    <property type="nucleotide sequence ID" value="NZ_SAUX01000036.1"/>
</dbReference>
<dbReference type="PANTHER" id="PTHR34512">
    <property type="entry name" value="CELL SURFACE PROTEIN"/>
    <property type="match status" value="1"/>
</dbReference>
<dbReference type="OrthoDB" id="5290752at2"/>
<sequence>MAAALAACERETILPGERLDPRDVIEGAAGAPKSAMNVARPISLPAARANADWPQRAGNAEHSLVHPAIGAGTSLVWSAPIGAGDSRRYRLVAEPVVAGGRVFTIDSHGLVTATSTSGGRLWQADATPPGDRGTDASGAGLAYDGGTLFVTSGFSQLVALDATTGAVRWRQNFDAGIGGAPTVSDGIVYVSVRDGSAWAVRASDGKVLWLINAAPARAGMGGSAAPAVTSRYVIFPFASGEMIATMKRQGMTMWESRVAGGRVGRGYTVINDLTGEPVVAGNTLYAGSSAGRLSAFDLDTGERKWTAEDGAGSPVQVAGGSVFLISDRGQIVRLDAATGAVIWSHDLPYYVRERLKKQSQIYVHYGPVLAGGKLFVASSDGLLRVFDPVSGNLIGQTEIPGGAATDPVVAGGTLYVLSRDGNLLAFR</sequence>
<dbReference type="SUPFAM" id="SSF50998">
    <property type="entry name" value="Quinoprotein alcohol dehydrogenase-like"/>
    <property type="match status" value="1"/>
</dbReference>
<evidence type="ECO:0000259" key="1">
    <source>
        <dbReference type="Pfam" id="PF13360"/>
    </source>
</evidence>
<dbReference type="Pfam" id="PF13360">
    <property type="entry name" value="PQQ_2"/>
    <property type="match status" value="2"/>
</dbReference>
<reference evidence="2 3" key="1">
    <citation type="submission" date="2019-01" db="EMBL/GenBank/DDBJ databases">
        <title>Sinorhodobacter populi sp. nov. isolated from the symptomatic bark tissue of Populus euramericana canker.</title>
        <authorList>
            <person name="Xu G."/>
        </authorList>
    </citation>
    <scope>NUCLEOTIDE SEQUENCE [LARGE SCALE GENOMIC DNA]</scope>
    <source>
        <strain evidence="2 3">D19-10-3-21</strain>
    </source>
</reference>
<comment type="caution">
    <text evidence="2">The sequence shown here is derived from an EMBL/GenBank/DDBJ whole genome shotgun (WGS) entry which is preliminary data.</text>
</comment>
<protein>
    <submittedName>
        <fullName evidence="2">Quinoprotein</fullName>
    </submittedName>
</protein>
<dbReference type="Gene3D" id="2.130.10.10">
    <property type="entry name" value="YVTN repeat-like/Quinoprotein amine dehydrogenase"/>
    <property type="match status" value="1"/>
</dbReference>
<reference evidence="2 3" key="2">
    <citation type="submission" date="2019-01" db="EMBL/GenBank/DDBJ databases">
        <authorList>
            <person name="Li Y."/>
        </authorList>
    </citation>
    <scope>NUCLEOTIDE SEQUENCE [LARGE SCALE GENOMIC DNA]</scope>
    <source>
        <strain evidence="2 3">D19-10-3-21</strain>
    </source>
</reference>
<evidence type="ECO:0000313" key="3">
    <source>
        <dbReference type="Proteomes" id="UP000285295"/>
    </source>
</evidence>
<proteinExistence type="predicted"/>
<feature type="domain" description="Pyrrolo-quinoline quinone repeat" evidence="1">
    <location>
        <begin position="366"/>
        <end position="426"/>
    </location>
</feature>
<accession>A0A443K0G1</accession>
<dbReference type="InterPro" id="IPR011047">
    <property type="entry name" value="Quinoprotein_ADH-like_sf"/>
</dbReference>
<dbReference type="SMART" id="SM00564">
    <property type="entry name" value="PQQ"/>
    <property type="match status" value="6"/>
</dbReference>
<name>A0A443K0G1_9RHOB</name>
<organism evidence="2 3">
    <name type="scientific">Paenirhodobacter populi</name>
    <dbReference type="NCBI Taxonomy" id="2306993"/>
    <lineage>
        <taxon>Bacteria</taxon>
        <taxon>Pseudomonadati</taxon>
        <taxon>Pseudomonadota</taxon>
        <taxon>Alphaproteobacteria</taxon>
        <taxon>Rhodobacterales</taxon>
        <taxon>Rhodobacter group</taxon>
        <taxon>Paenirhodobacter</taxon>
    </lineage>
</organism>
<dbReference type="AlphaFoldDB" id="A0A443K0G1"/>
<feature type="domain" description="Pyrrolo-quinoline quinone repeat" evidence="1">
    <location>
        <begin position="108"/>
        <end position="344"/>
    </location>
</feature>
<dbReference type="InterPro" id="IPR015943">
    <property type="entry name" value="WD40/YVTN_repeat-like_dom_sf"/>
</dbReference>
<dbReference type="InterPro" id="IPR002372">
    <property type="entry name" value="PQQ_rpt_dom"/>
</dbReference>
<dbReference type="InterPro" id="IPR018391">
    <property type="entry name" value="PQQ_b-propeller_rpt"/>
</dbReference>
<dbReference type="PANTHER" id="PTHR34512:SF30">
    <property type="entry name" value="OUTER MEMBRANE PROTEIN ASSEMBLY FACTOR BAMB"/>
    <property type="match status" value="1"/>
</dbReference>